<dbReference type="OrthoDB" id="3081810at2759"/>
<reference evidence="2 3" key="1">
    <citation type="submission" date="2020-07" db="EMBL/GenBank/DDBJ databases">
        <title>Comparative genomics of pyrophilous fungi reveals a link between fire events and developmental genes.</title>
        <authorList>
            <consortium name="DOE Joint Genome Institute"/>
            <person name="Steindorff A.S."/>
            <person name="Carver A."/>
            <person name="Calhoun S."/>
            <person name="Stillman K."/>
            <person name="Liu H."/>
            <person name="Lipzen A."/>
            <person name="Pangilinan J."/>
            <person name="Labutti K."/>
            <person name="Bruns T.D."/>
            <person name="Grigoriev I.V."/>
        </authorList>
    </citation>
    <scope>NUCLEOTIDE SEQUENCE [LARGE SCALE GENOMIC DNA]</scope>
    <source>
        <strain evidence="2 3">CBS 144469</strain>
    </source>
</reference>
<organism evidence="2 3">
    <name type="scientific">Ephemerocybe angulata</name>
    <dbReference type="NCBI Taxonomy" id="980116"/>
    <lineage>
        <taxon>Eukaryota</taxon>
        <taxon>Fungi</taxon>
        <taxon>Dikarya</taxon>
        <taxon>Basidiomycota</taxon>
        <taxon>Agaricomycotina</taxon>
        <taxon>Agaricomycetes</taxon>
        <taxon>Agaricomycetidae</taxon>
        <taxon>Agaricales</taxon>
        <taxon>Agaricineae</taxon>
        <taxon>Psathyrellaceae</taxon>
        <taxon>Ephemerocybe</taxon>
    </lineage>
</organism>
<protein>
    <submittedName>
        <fullName evidence="2">Uncharacterized protein</fullName>
    </submittedName>
</protein>
<evidence type="ECO:0000313" key="2">
    <source>
        <dbReference type="EMBL" id="KAF6743310.1"/>
    </source>
</evidence>
<feature type="signal peptide" evidence="1">
    <location>
        <begin position="1"/>
        <end position="19"/>
    </location>
</feature>
<dbReference type="Proteomes" id="UP000521943">
    <property type="component" value="Unassembled WGS sequence"/>
</dbReference>
<proteinExistence type="predicted"/>
<keyword evidence="3" id="KW-1185">Reference proteome</keyword>
<keyword evidence="1" id="KW-0732">Signal</keyword>
<evidence type="ECO:0000256" key="1">
    <source>
        <dbReference type="SAM" id="SignalP"/>
    </source>
</evidence>
<comment type="caution">
    <text evidence="2">The sequence shown here is derived from an EMBL/GenBank/DDBJ whole genome shotgun (WGS) entry which is preliminary data.</text>
</comment>
<feature type="chain" id="PRO_5034002299" evidence="1">
    <location>
        <begin position="20"/>
        <end position="99"/>
    </location>
</feature>
<gene>
    <name evidence="2" type="ORF">DFP72DRAFT_1080260</name>
</gene>
<evidence type="ECO:0000313" key="3">
    <source>
        <dbReference type="Proteomes" id="UP000521943"/>
    </source>
</evidence>
<dbReference type="AlphaFoldDB" id="A0A8H6HA72"/>
<sequence>MRVSALISATVFLATFVNAYYEPAIDAREVDYILERRELLGELSTRDLISELSNRLERRHKQKTCSKCGAVIGDAGVLDASTCGGTFSLPPWLFTLICL</sequence>
<accession>A0A8H6HA72</accession>
<name>A0A8H6HA72_9AGAR</name>
<dbReference type="EMBL" id="JACGCI010000148">
    <property type="protein sequence ID" value="KAF6743310.1"/>
    <property type="molecule type" value="Genomic_DNA"/>
</dbReference>